<keyword evidence="3 10" id="KW-0813">Transport</keyword>
<dbReference type="Pfam" id="PF00153">
    <property type="entry name" value="Mito_carr"/>
    <property type="match status" value="3"/>
</dbReference>
<dbReference type="PANTHER" id="PTHR45758">
    <property type="entry name" value="MITOFERRIN-1-RELATED"/>
    <property type="match status" value="1"/>
</dbReference>
<evidence type="ECO:0000313" key="12">
    <source>
        <dbReference type="Proteomes" id="UP000708148"/>
    </source>
</evidence>
<dbReference type="Proteomes" id="UP000708148">
    <property type="component" value="Unassembled WGS sequence"/>
</dbReference>
<evidence type="ECO:0000256" key="3">
    <source>
        <dbReference type="ARBA" id="ARBA00022448"/>
    </source>
</evidence>
<evidence type="ECO:0000256" key="1">
    <source>
        <dbReference type="ARBA" id="ARBA00004225"/>
    </source>
</evidence>
<feature type="repeat" description="Solcar" evidence="9">
    <location>
        <begin position="26"/>
        <end position="115"/>
    </location>
</feature>
<evidence type="ECO:0000256" key="10">
    <source>
        <dbReference type="RuleBase" id="RU000488"/>
    </source>
</evidence>
<evidence type="ECO:0000256" key="6">
    <source>
        <dbReference type="ARBA" id="ARBA00022989"/>
    </source>
</evidence>
<dbReference type="InterPro" id="IPR023395">
    <property type="entry name" value="MCP_dom_sf"/>
</dbReference>
<dbReference type="InterPro" id="IPR002067">
    <property type="entry name" value="MCP"/>
</dbReference>
<dbReference type="GO" id="GO:0048250">
    <property type="term" value="P:iron import into the mitochondrion"/>
    <property type="evidence" value="ECO:0007669"/>
    <property type="project" value="TreeGrafter"/>
</dbReference>
<reference evidence="11" key="1">
    <citation type="submission" date="2020-12" db="EMBL/GenBank/DDBJ databases">
        <authorList>
            <person name="Iha C."/>
        </authorList>
    </citation>
    <scope>NUCLEOTIDE SEQUENCE</scope>
</reference>
<dbReference type="AlphaFoldDB" id="A0A8S1JCU5"/>
<name>A0A8S1JCU5_9CHLO</name>
<dbReference type="InterPro" id="IPR018108">
    <property type="entry name" value="MCP_transmembrane"/>
</dbReference>
<dbReference type="PRINTS" id="PR00926">
    <property type="entry name" value="MITOCARRIER"/>
</dbReference>
<keyword evidence="7" id="KW-0496">Mitochondrion</keyword>
<dbReference type="PROSITE" id="PS50920">
    <property type="entry name" value="SOLCAR"/>
    <property type="match status" value="3"/>
</dbReference>
<feature type="repeat" description="Solcar" evidence="9">
    <location>
        <begin position="123"/>
        <end position="207"/>
    </location>
</feature>
<protein>
    <recommendedName>
        <fullName evidence="13">Mitochondrial carrier protein</fullName>
    </recommendedName>
</protein>
<comment type="subcellular location">
    <subcellularLocation>
        <location evidence="1">Mitochondrion membrane</location>
        <topology evidence="1">Multi-pass membrane protein</topology>
    </subcellularLocation>
</comment>
<keyword evidence="6" id="KW-1133">Transmembrane helix</keyword>
<dbReference type="GO" id="GO:0015093">
    <property type="term" value="F:ferrous iron transmembrane transporter activity"/>
    <property type="evidence" value="ECO:0007669"/>
    <property type="project" value="TreeGrafter"/>
</dbReference>
<proteinExistence type="inferred from homology"/>
<evidence type="ECO:0008006" key="13">
    <source>
        <dbReference type="Google" id="ProtNLM"/>
    </source>
</evidence>
<comment type="similarity">
    <text evidence="2 10">Belongs to the mitochondrial carrier (TC 2.A.29) family.</text>
</comment>
<comment type="caution">
    <text evidence="11">The sequence shown here is derived from an EMBL/GenBank/DDBJ whole genome shotgun (WGS) entry which is preliminary data.</text>
</comment>
<dbReference type="PANTHER" id="PTHR45758:SF4">
    <property type="entry name" value="MITOFERRIN-1"/>
    <property type="match status" value="1"/>
</dbReference>
<dbReference type="GO" id="GO:0031966">
    <property type="term" value="C:mitochondrial membrane"/>
    <property type="evidence" value="ECO:0007669"/>
    <property type="project" value="UniProtKB-SubCell"/>
</dbReference>
<keyword evidence="4 9" id="KW-0812">Transmembrane</keyword>
<dbReference type="EMBL" id="CAJHUC010002961">
    <property type="protein sequence ID" value="CAD7704833.1"/>
    <property type="molecule type" value="Genomic_DNA"/>
</dbReference>
<evidence type="ECO:0000256" key="7">
    <source>
        <dbReference type="ARBA" id="ARBA00023128"/>
    </source>
</evidence>
<feature type="repeat" description="Solcar" evidence="9">
    <location>
        <begin position="214"/>
        <end position="304"/>
    </location>
</feature>
<accession>A0A8S1JCU5</accession>
<evidence type="ECO:0000256" key="4">
    <source>
        <dbReference type="ARBA" id="ARBA00022692"/>
    </source>
</evidence>
<organism evidence="11 12">
    <name type="scientific">Ostreobium quekettii</name>
    <dbReference type="NCBI Taxonomy" id="121088"/>
    <lineage>
        <taxon>Eukaryota</taxon>
        <taxon>Viridiplantae</taxon>
        <taxon>Chlorophyta</taxon>
        <taxon>core chlorophytes</taxon>
        <taxon>Ulvophyceae</taxon>
        <taxon>TCBD clade</taxon>
        <taxon>Bryopsidales</taxon>
        <taxon>Ostreobineae</taxon>
        <taxon>Ostreobiaceae</taxon>
        <taxon>Ostreobium</taxon>
    </lineage>
</organism>
<evidence type="ECO:0000256" key="2">
    <source>
        <dbReference type="ARBA" id="ARBA00006375"/>
    </source>
</evidence>
<evidence type="ECO:0000256" key="8">
    <source>
        <dbReference type="ARBA" id="ARBA00023136"/>
    </source>
</evidence>
<gene>
    <name evidence="11" type="ORF">OSTQU699_LOCUS10188</name>
</gene>
<sequence>MYSDDGAGPGPYSEMSGGAAARYDGLGFLSYMLAGAVAGVVEHTAMYPVDTIKTRAQALAHPGQQLHRSALKRALKAAFRHDGWPGLYRGIGAVVAGAGPAHAVYFLTYETAKKLYGGDRPGHQVFATGLAGATATIVQDAVMTPADVVKQRLQLVNTPYRSVYDCTTRTFREEGVWAFYRSYRTTLFMNVPYMAVQVSTYESCKKLMGSEEEDGLMIQLTAGAIAGGMAAGVTNPLDVVKTRLQTQGVTSATTYNRSAVIPTMKQIAREEGPRALWRGLKPRVMFHVPAAAICWGTYETMKALLLERNGSQ</sequence>
<dbReference type="SUPFAM" id="SSF103506">
    <property type="entry name" value="Mitochondrial carrier"/>
    <property type="match status" value="1"/>
</dbReference>
<keyword evidence="8 9" id="KW-0472">Membrane</keyword>
<keyword evidence="5" id="KW-0677">Repeat</keyword>
<keyword evidence="12" id="KW-1185">Reference proteome</keyword>
<dbReference type="Gene3D" id="1.50.40.10">
    <property type="entry name" value="Mitochondrial carrier domain"/>
    <property type="match status" value="2"/>
</dbReference>
<evidence type="ECO:0000256" key="9">
    <source>
        <dbReference type="PROSITE-ProRule" id="PRU00282"/>
    </source>
</evidence>
<dbReference type="OrthoDB" id="276989at2759"/>
<evidence type="ECO:0000313" key="11">
    <source>
        <dbReference type="EMBL" id="CAD7704833.1"/>
    </source>
</evidence>
<evidence type="ECO:0000256" key="5">
    <source>
        <dbReference type="ARBA" id="ARBA00022737"/>
    </source>
</evidence>